<feature type="compositionally biased region" description="Polar residues" evidence="1">
    <location>
        <begin position="521"/>
        <end position="532"/>
    </location>
</feature>
<evidence type="ECO:0000256" key="1">
    <source>
        <dbReference type="SAM" id="MobiDB-lite"/>
    </source>
</evidence>
<dbReference type="EMBL" id="BIFT01000002">
    <property type="protein sequence ID" value="GCE31024.1"/>
    <property type="molecule type" value="Genomic_DNA"/>
</dbReference>
<evidence type="ECO:0000313" key="2">
    <source>
        <dbReference type="EMBL" id="GCE31024.1"/>
    </source>
</evidence>
<dbReference type="Proteomes" id="UP000287171">
    <property type="component" value="Unassembled WGS sequence"/>
</dbReference>
<feature type="region of interest" description="Disordered" evidence="1">
    <location>
        <begin position="521"/>
        <end position="543"/>
    </location>
</feature>
<dbReference type="OrthoDB" id="142473at2"/>
<sequence>MGNVSKEYAGFVPPNIVHEETEMYMQPGIIDAQEWPMPRVEGPQPALSSAIAHSADYEQVDPYTLDIIARLFPSSGLEFLALVLRNATIKQNVLPGMDGHMEKVAVISTRTIRTLASTIKWGYDTTHKYVTVFCALNLLRKSKHNKELQIIFPLGKYQPPASLQALDNLITQSRIKVSQFTRKVKERFLSLNLMAIPQMFTQGTQQPSECDPRVHQALFRPMVAILKSEGIDAVKGQHIVSRLVSEVISKITSPLQFNRVPDKSLPESTNYQERGRLQDRKVYHDGRPTSEKVYLSGRLEDEKPTLSEKSTQTVEKVYQNEQKGHATRPETVDSVSQLLYTYSDLLEDNSINWEDMSLPRDFFEELYAQITTYYWRLHNTGLLARTKGNIWKSVELSIIKKIAYSYQVNEDAACEYIFACTGRSYQPRTTQQVATYPAPIQPQEKSKTIQQDPLPEGWYEPPTGEQLQSMESLPTRVDSKNQQVDYSAFKSTTSYAEVDYSAPESTTNHAEVDYSAFESTANQSMVDSQQTMKTDDRDVDKSASEALSNSISDYLTELNSREKVLRIPAQVDSKSYGDELYNVIRKRNINILFNKIYTNVTLRKDASKFITKVFDDKESDKVQKMNESLLAKYKPETVVTAFIDTILSMHEPGGDSLQKPGAYFYSRCKYYAHEPVDEETVKLVDLYANMTYEQFASEMRILVSSDKKLRNKQYRGH</sequence>
<protein>
    <submittedName>
        <fullName evidence="2">Uncharacterized protein</fullName>
    </submittedName>
</protein>
<keyword evidence="3" id="KW-1185">Reference proteome</keyword>
<comment type="caution">
    <text evidence="2">The sequence shown here is derived from an EMBL/GenBank/DDBJ whole genome shotgun (WGS) entry which is preliminary data.</text>
</comment>
<organism evidence="2 3">
    <name type="scientific">Dictyobacter alpinus</name>
    <dbReference type="NCBI Taxonomy" id="2014873"/>
    <lineage>
        <taxon>Bacteria</taxon>
        <taxon>Bacillati</taxon>
        <taxon>Chloroflexota</taxon>
        <taxon>Ktedonobacteria</taxon>
        <taxon>Ktedonobacterales</taxon>
        <taxon>Dictyobacteraceae</taxon>
        <taxon>Dictyobacter</taxon>
    </lineage>
</organism>
<dbReference type="AlphaFoldDB" id="A0A402BHY7"/>
<name>A0A402BHY7_9CHLR</name>
<proteinExistence type="predicted"/>
<reference evidence="3" key="1">
    <citation type="submission" date="2018-12" db="EMBL/GenBank/DDBJ databases">
        <title>Tengunoibacter tsumagoiensis gen. nov., sp. nov., Dictyobacter kobayashii sp. nov., D. alpinus sp. nov., and D. joshuensis sp. nov. and description of Dictyobacteraceae fam. nov. within the order Ktedonobacterales isolated from Tengu-no-mugimeshi.</title>
        <authorList>
            <person name="Wang C.M."/>
            <person name="Zheng Y."/>
            <person name="Sakai Y."/>
            <person name="Toyoda A."/>
            <person name="Minakuchi Y."/>
            <person name="Abe K."/>
            <person name="Yokota A."/>
            <person name="Yabe S."/>
        </authorList>
    </citation>
    <scope>NUCLEOTIDE SEQUENCE [LARGE SCALE GENOMIC DNA]</scope>
    <source>
        <strain evidence="3">Uno16</strain>
    </source>
</reference>
<feature type="compositionally biased region" description="Basic and acidic residues" evidence="1">
    <location>
        <begin position="533"/>
        <end position="543"/>
    </location>
</feature>
<evidence type="ECO:0000313" key="3">
    <source>
        <dbReference type="Proteomes" id="UP000287171"/>
    </source>
</evidence>
<accession>A0A402BHY7</accession>
<gene>
    <name evidence="2" type="ORF">KDA_65080</name>
</gene>
<dbReference type="RefSeq" id="WP_126631039.1">
    <property type="nucleotide sequence ID" value="NZ_BIFT01000002.1"/>
</dbReference>
<feature type="region of interest" description="Disordered" evidence="1">
    <location>
        <begin position="438"/>
        <end position="466"/>
    </location>
</feature>